<evidence type="ECO:0000313" key="5">
    <source>
        <dbReference type="Proteomes" id="UP000886804"/>
    </source>
</evidence>
<dbReference type="Pfam" id="PF00795">
    <property type="entry name" value="CN_hydrolase"/>
    <property type="match status" value="1"/>
</dbReference>
<feature type="compositionally biased region" description="Basic and acidic residues" evidence="2">
    <location>
        <begin position="290"/>
        <end position="302"/>
    </location>
</feature>
<feature type="domain" description="CN hydrolase" evidence="3">
    <location>
        <begin position="3"/>
        <end position="251"/>
    </location>
</feature>
<dbReference type="InterPro" id="IPR003010">
    <property type="entry name" value="C-N_Hydrolase"/>
</dbReference>
<comment type="caution">
    <text evidence="4">The sequence shown here is derived from an EMBL/GenBank/DDBJ whole genome shotgun (WGS) entry which is preliminary data.</text>
</comment>
<dbReference type="CDD" id="cd07197">
    <property type="entry name" value="nitrilase"/>
    <property type="match status" value="1"/>
</dbReference>
<reference evidence="4" key="2">
    <citation type="submission" date="2021-04" db="EMBL/GenBank/DDBJ databases">
        <authorList>
            <person name="Gilroy R."/>
        </authorList>
    </citation>
    <scope>NUCLEOTIDE SEQUENCE</scope>
    <source>
        <strain evidence="4">CHK188-4685</strain>
    </source>
</reference>
<gene>
    <name evidence="4" type="ORF">H9716_09780</name>
</gene>
<dbReference type="EMBL" id="DWYS01000117">
    <property type="protein sequence ID" value="HJB08131.1"/>
    <property type="molecule type" value="Genomic_DNA"/>
</dbReference>
<protein>
    <submittedName>
        <fullName evidence="4">Carbon-nitrogen hydrolase family protein</fullName>
    </submittedName>
</protein>
<feature type="region of interest" description="Disordered" evidence="2">
    <location>
        <begin position="290"/>
        <end position="313"/>
    </location>
</feature>
<accession>A0A9D2L923</accession>
<dbReference type="InterPro" id="IPR050345">
    <property type="entry name" value="Aliph_Amidase/BUP"/>
</dbReference>
<dbReference type="SUPFAM" id="SSF56317">
    <property type="entry name" value="Carbon-nitrogen hydrolase"/>
    <property type="match status" value="1"/>
</dbReference>
<dbReference type="InterPro" id="IPR036526">
    <property type="entry name" value="C-N_Hydrolase_sf"/>
</dbReference>
<dbReference type="PANTHER" id="PTHR43674:SF16">
    <property type="entry name" value="CARBON-NITROGEN FAMILY, PUTATIVE (AFU_ORTHOLOGUE AFUA_5G02350)-RELATED"/>
    <property type="match status" value="1"/>
</dbReference>
<proteinExistence type="predicted"/>
<keyword evidence="1 4" id="KW-0378">Hydrolase</keyword>
<evidence type="ECO:0000256" key="1">
    <source>
        <dbReference type="ARBA" id="ARBA00022801"/>
    </source>
</evidence>
<dbReference type="GO" id="GO:0016811">
    <property type="term" value="F:hydrolase activity, acting on carbon-nitrogen (but not peptide) bonds, in linear amides"/>
    <property type="evidence" value="ECO:0007669"/>
    <property type="project" value="TreeGrafter"/>
</dbReference>
<dbReference type="PROSITE" id="PS50263">
    <property type="entry name" value="CN_HYDROLASE"/>
    <property type="match status" value="1"/>
</dbReference>
<evidence type="ECO:0000259" key="3">
    <source>
        <dbReference type="PROSITE" id="PS50263"/>
    </source>
</evidence>
<sequence>MNLKIALLQIAPDGSLEENLAKGIRACREAKEQGADIALFPEMWSNGYRIYDRPPEQWRAEAISADDGFILAFGKLAKELELAICVTFLEAWEGGPRNSLVLFDRLGEKRLAYAKVHTCDFGEERYLTPGEGFETAVLDTAKGPVKVGAMICYDREFPESARILMLKGAELILTPNACPMEINRLSQLRARAFENMTAIATCNYPGTVPDCNGGSSVFDGVAYLPQMEGSRDTCILQAGEEEGIYMAALDLDQLRAYREQEVHGNAYRHPEKYGPLTELKVEPPFIRADKRKMDKRYADRRGAAPGEKAGLRK</sequence>
<dbReference type="PANTHER" id="PTHR43674">
    <property type="entry name" value="NITRILASE C965.09-RELATED"/>
    <property type="match status" value="1"/>
</dbReference>
<dbReference type="AlphaFoldDB" id="A0A9D2L923"/>
<dbReference type="Proteomes" id="UP000886804">
    <property type="component" value="Unassembled WGS sequence"/>
</dbReference>
<dbReference type="Gene3D" id="3.60.110.10">
    <property type="entry name" value="Carbon-nitrogen hydrolase"/>
    <property type="match status" value="1"/>
</dbReference>
<organism evidence="4 5">
    <name type="scientific">Candidatus Enterocloster faecavium</name>
    <dbReference type="NCBI Taxonomy" id="2838560"/>
    <lineage>
        <taxon>Bacteria</taxon>
        <taxon>Bacillati</taxon>
        <taxon>Bacillota</taxon>
        <taxon>Clostridia</taxon>
        <taxon>Lachnospirales</taxon>
        <taxon>Lachnospiraceae</taxon>
        <taxon>Enterocloster</taxon>
    </lineage>
</organism>
<evidence type="ECO:0000313" key="4">
    <source>
        <dbReference type="EMBL" id="HJB08131.1"/>
    </source>
</evidence>
<name>A0A9D2L923_9FIRM</name>
<evidence type="ECO:0000256" key="2">
    <source>
        <dbReference type="SAM" id="MobiDB-lite"/>
    </source>
</evidence>
<reference evidence="4" key="1">
    <citation type="journal article" date="2021" name="PeerJ">
        <title>Extensive microbial diversity within the chicken gut microbiome revealed by metagenomics and culture.</title>
        <authorList>
            <person name="Gilroy R."/>
            <person name="Ravi A."/>
            <person name="Getino M."/>
            <person name="Pursley I."/>
            <person name="Horton D.L."/>
            <person name="Alikhan N.F."/>
            <person name="Baker D."/>
            <person name="Gharbi K."/>
            <person name="Hall N."/>
            <person name="Watson M."/>
            <person name="Adriaenssens E.M."/>
            <person name="Foster-Nyarko E."/>
            <person name="Jarju S."/>
            <person name="Secka A."/>
            <person name="Antonio M."/>
            <person name="Oren A."/>
            <person name="Chaudhuri R.R."/>
            <person name="La Ragione R."/>
            <person name="Hildebrand F."/>
            <person name="Pallen M.J."/>
        </authorList>
    </citation>
    <scope>NUCLEOTIDE SEQUENCE</scope>
    <source>
        <strain evidence="4">CHK188-4685</strain>
    </source>
</reference>